<dbReference type="Pfam" id="PF05402">
    <property type="entry name" value="PqqD"/>
    <property type="match status" value="1"/>
</dbReference>
<gene>
    <name evidence="1" type="ORF">J2Y00_004502</name>
</gene>
<evidence type="ECO:0008006" key="3">
    <source>
        <dbReference type="Google" id="ProtNLM"/>
    </source>
</evidence>
<dbReference type="AlphaFoldDB" id="A0AAE3XF25"/>
<proteinExistence type="predicted"/>
<evidence type="ECO:0000313" key="1">
    <source>
        <dbReference type="EMBL" id="MDR6220875.1"/>
    </source>
</evidence>
<reference evidence="1" key="1">
    <citation type="submission" date="2023-07" db="EMBL/GenBank/DDBJ databases">
        <title>Sorghum-associated microbial communities from plants grown in Nebraska, USA.</title>
        <authorList>
            <person name="Schachtman D."/>
        </authorList>
    </citation>
    <scope>NUCLEOTIDE SEQUENCE</scope>
    <source>
        <strain evidence="1">BE330</strain>
    </source>
</reference>
<dbReference type="EMBL" id="JAVDQK010000018">
    <property type="protein sequence ID" value="MDR6220875.1"/>
    <property type="molecule type" value="Genomic_DNA"/>
</dbReference>
<dbReference type="RefSeq" id="WP_309858177.1">
    <property type="nucleotide sequence ID" value="NZ_JAVDQJ010000017.1"/>
</dbReference>
<name>A0AAE3XF25_9DEIO</name>
<dbReference type="Proteomes" id="UP001185331">
    <property type="component" value="Unassembled WGS sequence"/>
</dbReference>
<organism evidence="1 2">
    <name type="scientific">Deinococcus soli</name>
    <name type="common">ex Cha et al. 2016</name>
    <dbReference type="NCBI Taxonomy" id="1309411"/>
    <lineage>
        <taxon>Bacteria</taxon>
        <taxon>Thermotogati</taxon>
        <taxon>Deinococcota</taxon>
        <taxon>Deinococci</taxon>
        <taxon>Deinococcales</taxon>
        <taxon>Deinococcaceae</taxon>
        <taxon>Deinococcus</taxon>
    </lineage>
</organism>
<sequence>MLEPRYEVNPDVLVTDLNDELALLDPRTSRMYTLNAVGRAIWKALSAGGAREEQLVHVVTQEFDVAASQAQTDLGTLLNDLLGEGLVRRRP</sequence>
<dbReference type="Gene3D" id="1.10.10.1150">
    <property type="entry name" value="Coenzyme PQQ synthesis protein D (PqqD)"/>
    <property type="match status" value="1"/>
</dbReference>
<dbReference type="InterPro" id="IPR041881">
    <property type="entry name" value="PqqD_sf"/>
</dbReference>
<evidence type="ECO:0000313" key="2">
    <source>
        <dbReference type="Proteomes" id="UP001185331"/>
    </source>
</evidence>
<accession>A0AAE3XF25</accession>
<protein>
    <recommendedName>
        <fullName evidence="3">PqqD family protein</fullName>
    </recommendedName>
</protein>
<dbReference type="InterPro" id="IPR008792">
    <property type="entry name" value="PQQD"/>
</dbReference>
<comment type="caution">
    <text evidence="1">The sequence shown here is derived from an EMBL/GenBank/DDBJ whole genome shotgun (WGS) entry which is preliminary data.</text>
</comment>